<dbReference type="Proteomes" id="UP001369736">
    <property type="component" value="Unassembled WGS sequence"/>
</dbReference>
<protein>
    <submittedName>
        <fullName evidence="1">Uncharacterized protein</fullName>
    </submittedName>
</protein>
<keyword evidence="2" id="KW-1185">Reference proteome</keyword>
<dbReference type="RefSeq" id="WP_337703875.1">
    <property type="nucleotide sequence ID" value="NZ_JBBEGM010000005.1"/>
</dbReference>
<dbReference type="InterPro" id="IPR006311">
    <property type="entry name" value="TAT_signal"/>
</dbReference>
<evidence type="ECO:0000313" key="2">
    <source>
        <dbReference type="Proteomes" id="UP001369736"/>
    </source>
</evidence>
<accession>A0ABU8M590</accession>
<gene>
    <name evidence="1" type="ORF">WCD58_15115</name>
</gene>
<sequence>MSAALSRRAVLGGTAALVLLAACGRGSENEAHMPPPAPRVRTVWRDHPDGPIPARGDEGVPFVLRASGPVAGPVVRGGALDAGLGDERAASYVNQDLGTAVHRVGARFGFVPGPGTSDDGSLCLAAWRGALPPSDPGVIEAPVHLVATPQRWILSLAVGSQLAEIASGRFDRPLPTDGTPLVMDVTLTGDRAEIALPDGTTTSARDARIPSLPAPVACWESYRHAPGGAAVRLYETWAA</sequence>
<evidence type="ECO:0000313" key="1">
    <source>
        <dbReference type="EMBL" id="MEJ2862501.1"/>
    </source>
</evidence>
<reference evidence="1 2" key="1">
    <citation type="submission" date="2024-03" db="EMBL/GenBank/DDBJ databases">
        <title>Actinomycetospora sp. OC33-EN07, a novel actinomycete isolated from wild orchid (Aerides multiflora).</title>
        <authorList>
            <person name="Suriyachadkun C."/>
        </authorList>
    </citation>
    <scope>NUCLEOTIDE SEQUENCE [LARGE SCALE GENOMIC DNA]</scope>
    <source>
        <strain evidence="1 2">OC33-EN07</strain>
    </source>
</reference>
<comment type="caution">
    <text evidence="1">The sequence shown here is derived from an EMBL/GenBank/DDBJ whole genome shotgun (WGS) entry which is preliminary data.</text>
</comment>
<dbReference type="EMBL" id="JBBEGM010000005">
    <property type="protein sequence ID" value="MEJ2862501.1"/>
    <property type="molecule type" value="Genomic_DNA"/>
</dbReference>
<name>A0ABU8M590_9PSEU</name>
<organism evidence="1 2">
    <name type="scientific">Actinomycetospora flava</name>
    <dbReference type="NCBI Taxonomy" id="3129232"/>
    <lineage>
        <taxon>Bacteria</taxon>
        <taxon>Bacillati</taxon>
        <taxon>Actinomycetota</taxon>
        <taxon>Actinomycetes</taxon>
        <taxon>Pseudonocardiales</taxon>
        <taxon>Pseudonocardiaceae</taxon>
        <taxon>Actinomycetospora</taxon>
    </lineage>
</organism>
<dbReference type="PROSITE" id="PS51318">
    <property type="entry name" value="TAT"/>
    <property type="match status" value="1"/>
</dbReference>
<proteinExistence type="predicted"/>
<dbReference type="PROSITE" id="PS51257">
    <property type="entry name" value="PROKAR_LIPOPROTEIN"/>
    <property type="match status" value="1"/>
</dbReference>